<dbReference type="VEuPathDB" id="FungiDB:ASPGLDRAFT_38266"/>
<evidence type="ECO:0000313" key="3">
    <source>
        <dbReference type="Proteomes" id="UP000184300"/>
    </source>
</evidence>
<name>A0A1L9VAU7_ASPGL</name>
<dbReference type="Proteomes" id="UP000184300">
    <property type="component" value="Unassembled WGS sequence"/>
</dbReference>
<protein>
    <submittedName>
        <fullName evidence="2">Uncharacterized protein</fullName>
    </submittedName>
</protein>
<keyword evidence="3" id="KW-1185">Reference proteome</keyword>
<evidence type="ECO:0000256" key="1">
    <source>
        <dbReference type="SAM" id="MobiDB-lite"/>
    </source>
</evidence>
<organism evidence="2 3">
    <name type="scientific">Aspergillus glaucus CBS 516.65</name>
    <dbReference type="NCBI Taxonomy" id="1160497"/>
    <lineage>
        <taxon>Eukaryota</taxon>
        <taxon>Fungi</taxon>
        <taxon>Dikarya</taxon>
        <taxon>Ascomycota</taxon>
        <taxon>Pezizomycotina</taxon>
        <taxon>Eurotiomycetes</taxon>
        <taxon>Eurotiomycetidae</taxon>
        <taxon>Eurotiales</taxon>
        <taxon>Aspergillaceae</taxon>
        <taxon>Aspergillus</taxon>
        <taxon>Aspergillus subgen. Aspergillus</taxon>
    </lineage>
</organism>
<accession>A0A1L9VAU7</accession>
<sequence>MNYWSPAWSQAQMGAACHLVSEMIVYGESATSDFPKISDLLPKEPSTYGNDCFPAIANNRAAQTVGAATRNSPQVCFFSFGGDTFLAVVLRRDSAAVDASLAPEDLLPGKKGFREIVTTMPSRMPLTDTSPSPTHPNDHTICTGMGSERASW</sequence>
<dbReference type="RefSeq" id="XP_022397752.1">
    <property type="nucleotide sequence ID" value="XM_022544926.1"/>
</dbReference>
<dbReference type="EMBL" id="KV878907">
    <property type="protein sequence ID" value="OJJ81054.1"/>
    <property type="molecule type" value="Genomic_DNA"/>
</dbReference>
<reference evidence="3" key="1">
    <citation type="journal article" date="2017" name="Genome Biol.">
        <title>Comparative genomics reveals high biological diversity and specific adaptations in the industrially and medically important fungal genus Aspergillus.</title>
        <authorList>
            <person name="de Vries R.P."/>
            <person name="Riley R."/>
            <person name="Wiebenga A."/>
            <person name="Aguilar-Osorio G."/>
            <person name="Amillis S."/>
            <person name="Uchima C.A."/>
            <person name="Anderluh G."/>
            <person name="Asadollahi M."/>
            <person name="Askin M."/>
            <person name="Barry K."/>
            <person name="Battaglia E."/>
            <person name="Bayram O."/>
            <person name="Benocci T."/>
            <person name="Braus-Stromeyer S.A."/>
            <person name="Caldana C."/>
            <person name="Canovas D."/>
            <person name="Cerqueira G.C."/>
            <person name="Chen F."/>
            <person name="Chen W."/>
            <person name="Choi C."/>
            <person name="Clum A."/>
            <person name="Dos Santos R.A."/>
            <person name="Damasio A.R."/>
            <person name="Diallinas G."/>
            <person name="Emri T."/>
            <person name="Fekete E."/>
            <person name="Flipphi M."/>
            <person name="Freyberg S."/>
            <person name="Gallo A."/>
            <person name="Gournas C."/>
            <person name="Habgood R."/>
            <person name="Hainaut M."/>
            <person name="Harispe M.L."/>
            <person name="Henrissat B."/>
            <person name="Hilden K.S."/>
            <person name="Hope R."/>
            <person name="Hossain A."/>
            <person name="Karabika E."/>
            <person name="Karaffa L."/>
            <person name="Karanyi Z."/>
            <person name="Krasevec N."/>
            <person name="Kuo A."/>
            <person name="Kusch H."/>
            <person name="LaButti K."/>
            <person name="Lagendijk E.L."/>
            <person name="Lapidus A."/>
            <person name="Levasseur A."/>
            <person name="Lindquist E."/>
            <person name="Lipzen A."/>
            <person name="Logrieco A.F."/>
            <person name="MacCabe A."/>
            <person name="Maekelae M.R."/>
            <person name="Malavazi I."/>
            <person name="Melin P."/>
            <person name="Meyer V."/>
            <person name="Mielnichuk N."/>
            <person name="Miskei M."/>
            <person name="Molnar A.P."/>
            <person name="Mule G."/>
            <person name="Ngan C.Y."/>
            <person name="Orejas M."/>
            <person name="Orosz E."/>
            <person name="Ouedraogo J.P."/>
            <person name="Overkamp K.M."/>
            <person name="Park H.-S."/>
            <person name="Perrone G."/>
            <person name="Piumi F."/>
            <person name="Punt P.J."/>
            <person name="Ram A.F."/>
            <person name="Ramon A."/>
            <person name="Rauscher S."/>
            <person name="Record E."/>
            <person name="Riano-Pachon D.M."/>
            <person name="Robert V."/>
            <person name="Roehrig J."/>
            <person name="Ruller R."/>
            <person name="Salamov A."/>
            <person name="Salih N.S."/>
            <person name="Samson R.A."/>
            <person name="Sandor E."/>
            <person name="Sanguinetti M."/>
            <person name="Schuetze T."/>
            <person name="Sepcic K."/>
            <person name="Shelest E."/>
            <person name="Sherlock G."/>
            <person name="Sophianopoulou V."/>
            <person name="Squina F.M."/>
            <person name="Sun H."/>
            <person name="Susca A."/>
            <person name="Todd R.B."/>
            <person name="Tsang A."/>
            <person name="Unkles S.E."/>
            <person name="van de Wiele N."/>
            <person name="van Rossen-Uffink D."/>
            <person name="Oliveira J.V."/>
            <person name="Vesth T.C."/>
            <person name="Visser J."/>
            <person name="Yu J.-H."/>
            <person name="Zhou M."/>
            <person name="Andersen M.R."/>
            <person name="Archer D.B."/>
            <person name="Baker S.E."/>
            <person name="Benoit I."/>
            <person name="Brakhage A.A."/>
            <person name="Braus G.H."/>
            <person name="Fischer R."/>
            <person name="Frisvad J.C."/>
            <person name="Goldman G.H."/>
            <person name="Houbraken J."/>
            <person name="Oakley B."/>
            <person name="Pocsi I."/>
            <person name="Scazzocchio C."/>
            <person name="Seiboth B."/>
            <person name="vanKuyk P.A."/>
            <person name="Wortman J."/>
            <person name="Dyer P.S."/>
            <person name="Grigoriev I.V."/>
        </authorList>
    </citation>
    <scope>NUCLEOTIDE SEQUENCE [LARGE SCALE GENOMIC DNA]</scope>
    <source>
        <strain evidence="3">CBS 516.65</strain>
    </source>
</reference>
<feature type="region of interest" description="Disordered" evidence="1">
    <location>
        <begin position="122"/>
        <end position="152"/>
    </location>
</feature>
<gene>
    <name evidence="2" type="ORF">ASPGLDRAFT_38266</name>
</gene>
<dbReference type="GeneID" id="34461187"/>
<evidence type="ECO:0000313" key="2">
    <source>
        <dbReference type="EMBL" id="OJJ81054.1"/>
    </source>
</evidence>
<proteinExistence type="predicted"/>
<dbReference type="AlphaFoldDB" id="A0A1L9VAU7"/>